<dbReference type="Proteomes" id="UP001371456">
    <property type="component" value="Unassembled WGS sequence"/>
</dbReference>
<dbReference type="AlphaFoldDB" id="A0AAN8SSQ6"/>
<gene>
    <name evidence="1" type="ORF">RDI58_028927</name>
</gene>
<evidence type="ECO:0008006" key="3">
    <source>
        <dbReference type="Google" id="ProtNLM"/>
    </source>
</evidence>
<protein>
    <recommendedName>
        <fullName evidence="3">Endonuclease/exonuclease/phosphatase domain-containing protein</fullName>
    </recommendedName>
</protein>
<sequence>MLTWKLTTKDSNKEFYISIVYAKTKQSGREELWGEMRAFASTISNPWAVIGDFNNMLNVEEKLGGNLHRLYKSLPFMECLFYCDLVDMGHFSLYSLLLGEISILTTRVLITKQLKC</sequence>
<organism evidence="1 2">
    <name type="scientific">Solanum bulbocastanum</name>
    <name type="common">Wild potato</name>
    <dbReference type="NCBI Taxonomy" id="147425"/>
    <lineage>
        <taxon>Eukaryota</taxon>
        <taxon>Viridiplantae</taxon>
        <taxon>Streptophyta</taxon>
        <taxon>Embryophyta</taxon>
        <taxon>Tracheophyta</taxon>
        <taxon>Spermatophyta</taxon>
        <taxon>Magnoliopsida</taxon>
        <taxon>eudicotyledons</taxon>
        <taxon>Gunneridae</taxon>
        <taxon>Pentapetalae</taxon>
        <taxon>asterids</taxon>
        <taxon>lamiids</taxon>
        <taxon>Solanales</taxon>
        <taxon>Solanaceae</taxon>
        <taxon>Solanoideae</taxon>
        <taxon>Solaneae</taxon>
        <taxon>Solanum</taxon>
    </lineage>
</organism>
<reference evidence="1 2" key="1">
    <citation type="submission" date="2024-02" db="EMBL/GenBank/DDBJ databases">
        <title>de novo genome assembly of Solanum bulbocastanum strain 11H21.</title>
        <authorList>
            <person name="Hosaka A.J."/>
        </authorList>
    </citation>
    <scope>NUCLEOTIDE SEQUENCE [LARGE SCALE GENOMIC DNA]</scope>
    <source>
        <tissue evidence="1">Young leaves</tissue>
    </source>
</reference>
<dbReference type="Gene3D" id="3.60.10.10">
    <property type="entry name" value="Endonuclease/exonuclease/phosphatase"/>
    <property type="match status" value="1"/>
</dbReference>
<keyword evidence="2" id="KW-1185">Reference proteome</keyword>
<evidence type="ECO:0000313" key="2">
    <source>
        <dbReference type="Proteomes" id="UP001371456"/>
    </source>
</evidence>
<dbReference type="SUPFAM" id="SSF56219">
    <property type="entry name" value="DNase I-like"/>
    <property type="match status" value="1"/>
</dbReference>
<dbReference type="EMBL" id="JBANQN010000012">
    <property type="protein sequence ID" value="KAK6773689.1"/>
    <property type="molecule type" value="Genomic_DNA"/>
</dbReference>
<dbReference type="InterPro" id="IPR036691">
    <property type="entry name" value="Endo/exonu/phosph_ase_sf"/>
</dbReference>
<name>A0AAN8SSQ6_SOLBU</name>
<comment type="caution">
    <text evidence="1">The sequence shown here is derived from an EMBL/GenBank/DDBJ whole genome shotgun (WGS) entry which is preliminary data.</text>
</comment>
<evidence type="ECO:0000313" key="1">
    <source>
        <dbReference type="EMBL" id="KAK6773689.1"/>
    </source>
</evidence>
<proteinExistence type="predicted"/>
<accession>A0AAN8SSQ6</accession>